<accession>A0A1T5CMV2</accession>
<evidence type="ECO:0000259" key="1">
    <source>
        <dbReference type="Pfam" id="PF03432"/>
    </source>
</evidence>
<gene>
    <name evidence="2" type="ORF">SAMN05660477_00190</name>
</gene>
<feature type="domain" description="MobA/VirD2-like nuclease" evidence="1">
    <location>
        <begin position="17"/>
        <end position="148"/>
    </location>
</feature>
<dbReference type="InterPro" id="IPR005094">
    <property type="entry name" value="Endonuclease_MobA/VirD2"/>
</dbReference>
<dbReference type="Proteomes" id="UP000191112">
    <property type="component" value="Unassembled WGS sequence"/>
</dbReference>
<organism evidence="2 3">
    <name type="scientific">Soonwooa buanensis</name>
    <dbReference type="NCBI Taxonomy" id="619805"/>
    <lineage>
        <taxon>Bacteria</taxon>
        <taxon>Pseudomonadati</taxon>
        <taxon>Bacteroidota</taxon>
        <taxon>Flavobacteriia</taxon>
        <taxon>Flavobacteriales</taxon>
        <taxon>Weeksellaceae</taxon>
        <taxon>Chryseobacterium group</taxon>
        <taxon>Soonwooa</taxon>
    </lineage>
</organism>
<name>A0A1T5CMV2_9FLAO</name>
<dbReference type="OrthoDB" id="3035232at2"/>
<keyword evidence="3" id="KW-1185">Reference proteome</keyword>
<dbReference type="EMBL" id="FUYZ01000001">
    <property type="protein sequence ID" value="SKB60767.1"/>
    <property type="molecule type" value="Genomic_DNA"/>
</dbReference>
<dbReference type="Pfam" id="PF03432">
    <property type="entry name" value="Relaxase"/>
    <property type="match status" value="1"/>
</dbReference>
<dbReference type="AlphaFoldDB" id="A0A1T5CMV2"/>
<evidence type="ECO:0000313" key="3">
    <source>
        <dbReference type="Proteomes" id="UP000191112"/>
    </source>
</evidence>
<dbReference type="STRING" id="619805.SAMN05660477_00190"/>
<dbReference type="RefSeq" id="WP_079665507.1">
    <property type="nucleotide sequence ID" value="NZ_FUYZ01000001.1"/>
</dbReference>
<sequence length="303" mass="34985">MNNSATTRRISKIAVEYNGNDKGTAEMVYGNNLLSEDPEIQFKEMKAVANRNKNVKNWALTGYISPEKSIGDKLTNEELTDLALRALKKVGVTDDNQIRLDIHSSTKQKHIHFIVNRVNTFGENTITAHKIGENFGKAVREVCQKLNLKTDIEIGKEKKQMMYYALTNSLKYAKNFDDLVMKMHLKGYRVTLSQNVKDGISGMRIVRYEDINHQTERQYKSGYKLSEITNKLKIADIKTTLNSNFERAEHIQTLLEQMRENEETEISRTNISKEIGKTVDEFLKPTYTAPDDELLKRKKRKFR</sequence>
<protein>
    <submittedName>
        <fullName evidence="2">Relaxase/Mobilisation nuclease domain-containing protein</fullName>
    </submittedName>
</protein>
<reference evidence="2 3" key="1">
    <citation type="submission" date="2017-02" db="EMBL/GenBank/DDBJ databases">
        <authorList>
            <person name="Peterson S.W."/>
        </authorList>
    </citation>
    <scope>NUCLEOTIDE SEQUENCE [LARGE SCALE GENOMIC DNA]</scope>
    <source>
        <strain evidence="2 3">DSM 22323</strain>
    </source>
</reference>
<evidence type="ECO:0000313" key="2">
    <source>
        <dbReference type="EMBL" id="SKB60767.1"/>
    </source>
</evidence>
<proteinExistence type="predicted"/>